<feature type="transmembrane region" description="Helical" evidence="10">
    <location>
        <begin position="83"/>
        <end position="104"/>
    </location>
</feature>
<feature type="domain" description="Protein kinase" evidence="11">
    <location>
        <begin position="589"/>
        <end position="857"/>
    </location>
</feature>
<feature type="binding site" evidence="7">
    <location>
        <position position="438"/>
    </location>
    <ligand>
        <name>Na(+)</name>
        <dbReference type="ChEBI" id="CHEBI:29101"/>
        <label>1</label>
    </ligand>
</feature>
<feature type="binding site" evidence="7">
    <location>
        <position position="341"/>
    </location>
    <ligand>
        <name>Na(+)</name>
        <dbReference type="ChEBI" id="CHEBI:29101"/>
        <label>1</label>
    </ligand>
</feature>
<keyword evidence="8" id="KW-1015">Disulfide bond</keyword>
<dbReference type="SUPFAM" id="SSF161070">
    <property type="entry name" value="SNF-like"/>
    <property type="match status" value="1"/>
</dbReference>
<organism evidence="12 13">
    <name type="scientific">Caenorhabditis tropicalis</name>
    <dbReference type="NCBI Taxonomy" id="1561998"/>
    <lineage>
        <taxon>Eukaryota</taxon>
        <taxon>Metazoa</taxon>
        <taxon>Ecdysozoa</taxon>
        <taxon>Nematoda</taxon>
        <taxon>Chromadorea</taxon>
        <taxon>Rhabditida</taxon>
        <taxon>Rhabditina</taxon>
        <taxon>Rhabditomorpha</taxon>
        <taxon>Rhabditoidea</taxon>
        <taxon>Rhabditidae</taxon>
        <taxon>Peloderinae</taxon>
        <taxon>Caenorhabditis</taxon>
    </lineage>
</organism>
<feature type="disulfide bond" evidence="8">
    <location>
        <begin position="166"/>
        <end position="176"/>
    </location>
</feature>
<evidence type="ECO:0000259" key="11">
    <source>
        <dbReference type="PROSITE" id="PS50011"/>
    </source>
</evidence>
<dbReference type="AlphaFoldDB" id="A0A1I7T0A0"/>
<feature type="transmembrane region" description="Helical" evidence="10">
    <location>
        <begin position="426"/>
        <end position="446"/>
    </location>
</feature>
<dbReference type="InterPro" id="IPR011009">
    <property type="entry name" value="Kinase-like_dom_sf"/>
</dbReference>
<feature type="transmembrane region" description="Helical" evidence="10">
    <location>
        <begin position="53"/>
        <end position="71"/>
    </location>
</feature>
<proteinExistence type="predicted"/>
<evidence type="ECO:0000256" key="8">
    <source>
        <dbReference type="PIRSR" id="PIRSR600175-2"/>
    </source>
</evidence>
<dbReference type="eggNOG" id="KOG1164">
    <property type="taxonomic scope" value="Eukaryota"/>
</dbReference>
<dbReference type="GO" id="GO:0005332">
    <property type="term" value="F:gamma-aminobutyric acid:sodium:chloride symporter activity"/>
    <property type="evidence" value="ECO:0007669"/>
    <property type="project" value="TreeGrafter"/>
</dbReference>
<dbReference type="GO" id="GO:0005886">
    <property type="term" value="C:plasma membrane"/>
    <property type="evidence" value="ECO:0007669"/>
    <property type="project" value="TreeGrafter"/>
</dbReference>
<keyword evidence="7" id="KW-0479">Metal-binding</keyword>
<keyword evidence="4" id="KW-0769">Symport</keyword>
<feature type="transmembrane region" description="Helical" evidence="10">
    <location>
        <begin position="367"/>
        <end position="392"/>
    </location>
</feature>
<dbReference type="PROSITE" id="PS50011">
    <property type="entry name" value="PROTEIN_KINASE_DOM"/>
    <property type="match status" value="1"/>
</dbReference>
<feature type="transmembrane region" description="Helical" evidence="10">
    <location>
        <begin position="125"/>
        <end position="147"/>
    </location>
</feature>
<reference evidence="13" key="1">
    <citation type="submission" date="2016-11" db="UniProtKB">
        <authorList>
            <consortium name="WormBaseParasite"/>
        </authorList>
    </citation>
    <scope>IDENTIFICATION</scope>
</reference>
<evidence type="ECO:0000256" key="5">
    <source>
        <dbReference type="ARBA" id="ARBA00022989"/>
    </source>
</evidence>
<dbReference type="SUPFAM" id="SSF56112">
    <property type="entry name" value="Protein kinase-like (PK-like)"/>
    <property type="match status" value="1"/>
</dbReference>
<dbReference type="GO" id="GO:0004672">
    <property type="term" value="F:protein kinase activity"/>
    <property type="evidence" value="ECO:0007669"/>
    <property type="project" value="InterPro"/>
</dbReference>
<keyword evidence="7" id="KW-0915">Sodium</keyword>
<protein>
    <submittedName>
        <fullName evidence="13">Protein kinase domain-containing protein</fullName>
    </submittedName>
</protein>
<dbReference type="InterPro" id="IPR000175">
    <property type="entry name" value="Na/ntran_symport"/>
</dbReference>
<evidence type="ECO:0000256" key="4">
    <source>
        <dbReference type="ARBA" id="ARBA00022847"/>
    </source>
</evidence>
<keyword evidence="12" id="KW-1185">Reference proteome</keyword>
<dbReference type="GO" id="GO:0046872">
    <property type="term" value="F:metal ion binding"/>
    <property type="evidence" value="ECO:0007669"/>
    <property type="project" value="UniProtKB-KW"/>
</dbReference>
<evidence type="ECO:0000256" key="1">
    <source>
        <dbReference type="ARBA" id="ARBA00004141"/>
    </source>
</evidence>
<dbReference type="Pfam" id="PF00069">
    <property type="entry name" value="Pkinase"/>
    <property type="match status" value="1"/>
</dbReference>
<dbReference type="eggNOG" id="KOG3660">
    <property type="taxonomic scope" value="Eukaryota"/>
</dbReference>
<dbReference type="PRINTS" id="PR00176">
    <property type="entry name" value="NANEUSMPORT"/>
</dbReference>
<feature type="transmembrane region" description="Helical" evidence="10">
    <location>
        <begin position="334"/>
        <end position="355"/>
    </location>
</feature>
<keyword evidence="5 10" id="KW-1133">Transmembrane helix</keyword>
<feature type="binding site" evidence="7">
    <location>
        <position position="59"/>
    </location>
    <ligand>
        <name>Na(+)</name>
        <dbReference type="ChEBI" id="CHEBI:29101"/>
        <label>1</label>
    </ligand>
</feature>
<dbReference type="PANTHER" id="PTHR11616:SF322">
    <property type="entry name" value="TRANSPORTER"/>
    <property type="match status" value="1"/>
</dbReference>
<accession>A0A1I7T0A0</accession>
<sequence>MMSPKQRRSPSDSSSVEDQRIAGAIVKDSGSSREMEATEIDPCRGAWGNQLEFLLSTLGMAVGLGNIWRFPTRAYNNGGCAFLVPYISCAFLFGLPAVYLEFLLGQYHRTTAPIIFRRIAPILQGVGWMAVTVSSLVSIYYIIIIGWSTVYMASIVMGHTGLWNRCGNSWNVNDTCLDSTMQSLCQRFNKTKNETSPAWANLSDPVRSASAYVYFKGECYNKADLLFNATTTATEQYFFNHVVSPSAGFLSFSSLNWKSFAGVNVCWLIVVLILWKGVDYMGKASYVIVTLPYFIIVLLFFRGISLPGAEEGLKFYLGNPDWSKILDPATWGEALKQLCFSLGIGYGGLIGMSSFSRPNNNCFRDSLIVIIGDTVMSIVGGAAVFSTLGFLAQRRGCKVSEVVNDGFSLAFVAFPEALGRMPLPQFWSFLFFLMLFFLGISTEVAYVNVFCSSICDQFVNLRKKKWMVVIGWCLVLYALGIVMVFDVSSHNQNERCNSIQGGFYWFVMFDEYAAGVSSCCAVTAEILIVAYVYGRRTQLADMKEMFGPARNRCTRWFGPHSPYFGFNWMFITPVLGSKGKSLRLGHHEYKLVNPIATGPFSSVFLVEEDGVPYAMKVEAQEGCLRPVLKLDHAVLTKVGNQTGFPSLIDAGRTDHFKYVVMQLVGPDLSMLLEFAPQKQFSKSTIYKIALQTLDRLRVLHNEGWLNRDVKAQNFAVGLGEESSIVYMLDFGLTRKYMEKNGARHLLRPWGPSVGTFPYAPLNSLGFLDQTPADDIEGWLYMIIHLLNGLPWHNSRRSLSLAKVREWKMYCRRSGGKTHLFKDVPDGWADIFDMILKTPHYDRPDYNKIANKIISIALDEKIDLSKPFDWQVNSVLRSLVQLGPLSCDELTNQICATPRATRMVISPI</sequence>
<keyword evidence="2" id="KW-0813">Transport</keyword>
<dbReference type="CDD" id="cd10324">
    <property type="entry name" value="SLC6sbd"/>
    <property type="match status" value="1"/>
</dbReference>
<dbReference type="PROSITE" id="PS50267">
    <property type="entry name" value="NA_NEUROTRAN_SYMP_3"/>
    <property type="match status" value="1"/>
</dbReference>
<dbReference type="InterPro" id="IPR000719">
    <property type="entry name" value="Prot_kinase_dom"/>
</dbReference>
<feature type="transmembrane region" description="Helical" evidence="10">
    <location>
        <begin position="512"/>
        <end position="533"/>
    </location>
</feature>
<evidence type="ECO:0000313" key="13">
    <source>
        <dbReference type="WBParaSite" id="Csp11.Scaffold441.g1176.t2"/>
    </source>
</evidence>
<evidence type="ECO:0000256" key="7">
    <source>
        <dbReference type="PIRSR" id="PIRSR600175-1"/>
    </source>
</evidence>
<dbReference type="GO" id="GO:0005524">
    <property type="term" value="F:ATP binding"/>
    <property type="evidence" value="ECO:0007669"/>
    <property type="project" value="InterPro"/>
</dbReference>
<evidence type="ECO:0000256" key="2">
    <source>
        <dbReference type="ARBA" id="ARBA00022448"/>
    </source>
</evidence>
<dbReference type="SMART" id="SM00220">
    <property type="entry name" value="S_TKc"/>
    <property type="match status" value="1"/>
</dbReference>
<feature type="region of interest" description="Disordered" evidence="9">
    <location>
        <begin position="1"/>
        <end position="34"/>
    </location>
</feature>
<dbReference type="STRING" id="1561998.A0A1I7T0A0"/>
<dbReference type="WBParaSite" id="Csp11.Scaffold441.g1176.t2">
    <property type="protein sequence ID" value="Csp11.Scaffold441.g1176.t2"/>
    <property type="gene ID" value="Csp11.Scaffold441.g1176"/>
</dbReference>
<feature type="binding site" evidence="7">
    <location>
        <position position="62"/>
    </location>
    <ligand>
        <name>Na(+)</name>
        <dbReference type="ChEBI" id="CHEBI:29101"/>
        <label>1</label>
    </ligand>
</feature>
<evidence type="ECO:0000256" key="10">
    <source>
        <dbReference type="SAM" id="Phobius"/>
    </source>
</evidence>
<evidence type="ECO:0000256" key="9">
    <source>
        <dbReference type="SAM" id="MobiDB-lite"/>
    </source>
</evidence>
<name>A0A1I7T0A0_9PELO</name>
<dbReference type="Gene3D" id="1.10.510.10">
    <property type="entry name" value="Transferase(Phosphotransferase) domain 1"/>
    <property type="match status" value="1"/>
</dbReference>
<dbReference type="InterPro" id="IPR037272">
    <property type="entry name" value="SNS_sf"/>
</dbReference>
<dbReference type="GO" id="GO:0043005">
    <property type="term" value="C:neuron projection"/>
    <property type="evidence" value="ECO:0007669"/>
    <property type="project" value="TreeGrafter"/>
</dbReference>
<feature type="binding site" evidence="7">
    <location>
        <position position="61"/>
    </location>
    <ligand>
        <name>Na(+)</name>
        <dbReference type="ChEBI" id="CHEBI:29101"/>
        <label>1</label>
    </ligand>
</feature>
<keyword evidence="6 10" id="KW-0472">Membrane</keyword>
<feature type="transmembrane region" description="Helical" evidence="10">
    <location>
        <begin position="286"/>
        <end position="304"/>
    </location>
</feature>
<dbReference type="Proteomes" id="UP000095282">
    <property type="component" value="Unplaced"/>
</dbReference>
<feature type="transmembrane region" description="Helical" evidence="10">
    <location>
        <begin position="466"/>
        <end position="485"/>
    </location>
</feature>
<feature type="binding site" evidence="7">
    <location>
        <position position="66"/>
    </location>
    <ligand>
        <name>Na(+)</name>
        <dbReference type="ChEBI" id="CHEBI:29101"/>
        <label>1</label>
    </ligand>
</feature>
<dbReference type="Pfam" id="PF00209">
    <property type="entry name" value="SNF"/>
    <property type="match status" value="1"/>
</dbReference>
<dbReference type="PANTHER" id="PTHR11616">
    <property type="entry name" value="SODIUM/CHLORIDE DEPENDENT TRANSPORTER"/>
    <property type="match status" value="1"/>
</dbReference>
<comment type="subcellular location">
    <subcellularLocation>
        <location evidence="1">Membrane</location>
        <topology evidence="1">Multi-pass membrane protein</topology>
    </subcellularLocation>
</comment>
<keyword evidence="3 10" id="KW-0812">Transmembrane</keyword>
<evidence type="ECO:0000256" key="6">
    <source>
        <dbReference type="ARBA" id="ARBA00023136"/>
    </source>
</evidence>
<evidence type="ECO:0000313" key="12">
    <source>
        <dbReference type="Proteomes" id="UP000095282"/>
    </source>
</evidence>
<feature type="transmembrane region" description="Helical" evidence="10">
    <location>
        <begin position="255"/>
        <end position="274"/>
    </location>
</feature>
<evidence type="ECO:0000256" key="3">
    <source>
        <dbReference type="ARBA" id="ARBA00022692"/>
    </source>
</evidence>
<dbReference type="NCBIfam" id="NF037979">
    <property type="entry name" value="Na_transp"/>
    <property type="match status" value="1"/>
</dbReference>